<proteinExistence type="predicted"/>
<accession>A0A918REP0</accession>
<dbReference type="EMBL" id="BMZD01000003">
    <property type="protein sequence ID" value="GGZ95881.1"/>
    <property type="molecule type" value="Genomic_DNA"/>
</dbReference>
<keyword evidence="3" id="KW-1185">Reference proteome</keyword>
<dbReference type="AlphaFoldDB" id="A0A918REP0"/>
<dbReference type="RefSeq" id="WP_189540167.1">
    <property type="nucleotide sequence ID" value="NZ_BMZD01000003.1"/>
</dbReference>
<sequence>MKANWIASFIGMTAFAACALTTPALAVANPQPVELIGDVKVEKVVVENGKETRSWIKPQVVVPGDRLTFSTQYRNTSTDKVDNFVVTNPIPAGVMLAPDGAATFDVSVDGGKTWGKLGALQVADGKGGQRAALHSDVTHVRWTLPVLNPGTTGTLTYNAIVR</sequence>
<evidence type="ECO:0000313" key="2">
    <source>
        <dbReference type="EMBL" id="GGZ95881.1"/>
    </source>
</evidence>
<evidence type="ECO:0008006" key="4">
    <source>
        <dbReference type="Google" id="ProtNLM"/>
    </source>
</evidence>
<dbReference type="PROSITE" id="PS51257">
    <property type="entry name" value="PROKAR_LIPOPROTEIN"/>
    <property type="match status" value="1"/>
</dbReference>
<dbReference type="InterPro" id="IPR047589">
    <property type="entry name" value="DUF11_rpt"/>
</dbReference>
<feature type="signal peptide" evidence="1">
    <location>
        <begin position="1"/>
        <end position="26"/>
    </location>
</feature>
<evidence type="ECO:0000256" key="1">
    <source>
        <dbReference type="SAM" id="SignalP"/>
    </source>
</evidence>
<protein>
    <recommendedName>
        <fullName evidence="4">DUF11 domain-containing protein</fullName>
    </recommendedName>
</protein>
<organism evidence="2 3">
    <name type="scientific">Novosphingobium arvoryzae</name>
    <dbReference type="NCBI Taxonomy" id="1256514"/>
    <lineage>
        <taxon>Bacteria</taxon>
        <taxon>Pseudomonadati</taxon>
        <taxon>Pseudomonadota</taxon>
        <taxon>Alphaproteobacteria</taxon>
        <taxon>Sphingomonadales</taxon>
        <taxon>Sphingomonadaceae</taxon>
        <taxon>Novosphingobium</taxon>
    </lineage>
</organism>
<reference evidence="2" key="1">
    <citation type="journal article" date="2014" name="Int. J. Syst. Evol. Microbiol.">
        <title>Complete genome sequence of Corynebacterium casei LMG S-19264T (=DSM 44701T), isolated from a smear-ripened cheese.</title>
        <authorList>
            <consortium name="US DOE Joint Genome Institute (JGI-PGF)"/>
            <person name="Walter F."/>
            <person name="Albersmeier A."/>
            <person name="Kalinowski J."/>
            <person name="Ruckert C."/>
        </authorList>
    </citation>
    <scope>NUCLEOTIDE SEQUENCE</scope>
    <source>
        <strain evidence="2">KCTC 32422</strain>
    </source>
</reference>
<feature type="chain" id="PRO_5037252676" description="DUF11 domain-containing protein" evidence="1">
    <location>
        <begin position="27"/>
        <end position="162"/>
    </location>
</feature>
<name>A0A918REP0_9SPHN</name>
<gene>
    <name evidence="2" type="ORF">GCM10011617_15480</name>
</gene>
<dbReference type="Proteomes" id="UP000634139">
    <property type="component" value="Unassembled WGS sequence"/>
</dbReference>
<dbReference type="NCBIfam" id="TIGR01451">
    <property type="entry name" value="B_ant_repeat"/>
    <property type="match status" value="1"/>
</dbReference>
<keyword evidence="1" id="KW-0732">Signal</keyword>
<reference evidence="2" key="2">
    <citation type="submission" date="2020-09" db="EMBL/GenBank/DDBJ databases">
        <authorList>
            <person name="Sun Q."/>
            <person name="Kim S."/>
        </authorList>
    </citation>
    <scope>NUCLEOTIDE SEQUENCE</scope>
    <source>
        <strain evidence="2">KCTC 32422</strain>
    </source>
</reference>
<comment type="caution">
    <text evidence="2">The sequence shown here is derived from an EMBL/GenBank/DDBJ whole genome shotgun (WGS) entry which is preliminary data.</text>
</comment>
<evidence type="ECO:0000313" key="3">
    <source>
        <dbReference type="Proteomes" id="UP000634139"/>
    </source>
</evidence>